<evidence type="ECO:0000256" key="1">
    <source>
        <dbReference type="ARBA" id="ARBA00004442"/>
    </source>
</evidence>
<evidence type="ECO:0000256" key="4">
    <source>
        <dbReference type="ARBA" id="ARBA00023136"/>
    </source>
</evidence>
<keyword evidence="4" id="KW-0472">Membrane</keyword>
<keyword evidence="3 6" id="KW-0732">Signal</keyword>
<sequence>MKKIIAGLFLMGASLGFTSCNDFLDMTPTNSVSDKGVWTSVTTAEYAVNYIYSYVYDVAVAQCVAGMTESLTDQMKYGSYNYNSLCFIPSEIAYGGSTLTANYVDVYLGYWGSWYTAIRRTNEGIYSLHKYGTLSQEDATRLEAEMRFVRGYLYFDLMKRYKEVIIYDEDITAITENKALSTEEEGWNFIEADLKYAASNLPKKENANGRANCGMAYAFLTRAMLYAERWDVVKSAAEEVEKLGYALEGNYADACMKDIKDGNKEAILQYAFDIAADVTHSFDYYYTPGGDYTMNGQSGGGYGTPTQEMVEAYEYADGSGFPDWSAWHAEGVTQTPPYEDLEPRFQATILYNGAAWKGRTIEPYIGGNDGFCIWNKEQEHKGRTTTGYYLRKLVDETHDVIAVTDSKQPNTIIRYGEVLLNKAEACYRLNDAAGANAAIKAIRDRVHLPYSNKSGDKLWAAIRQERKVELAYEGLWYWDLRRWKDAAKQYPEGLNGYQVHGLKIEKQANGDFTYTYVSVDDKDRTFPEKMYRFPLPSNELSSNALVTQYPEWK</sequence>
<feature type="chain" id="PRO_5009918789" evidence="6">
    <location>
        <begin position="20"/>
        <end position="553"/>
    </location>
</feature>
<dbReference type="InterPro" id="IPR033985">
    <property type="entry name" value="SusD-like_N"/>
</dbReference>
<evidence type="ECO:0000259" key="7">
    <source>
        <dbReference type="Pfam" id="PF07980"/>
    </source>
</evidence>
<evidence type="ECO:0000313" key="10">
    <source>
        <dbReference type="Proteomes" id="UP000184192"/>
    </source>
</evidence>
<evidence type="ECO:0000256" key="3">
    <source>
        <dbReference type="ARBA" id="ARBA00022729"/>
    </source>
</evidence>
<dbReference type="RefSeq" id="WP_025833976.1">
    <property type="nucleotide sequence ID" value="NZ_FQZN01000031.1"/>
</dbReference>
<comment type="subcellular location">
    <subcellularLocation>
        <location evidence="1">Cell outer membrane</location>
    </subcellularLocation>
</comment>
<dbReference type="SUPFAM" id="SSF48452">
    <property type="entry name" value="TPR-like"/>
    <property type="match status" value="1"/>
</dbReference>
<dbReference type="GO" id="GO:0009279">
    <property type="term" value="C:cell outer membrane"/>
    <property type="evidence" value="ECO:0007669"/>
    <property type="project" value="UniProtKB-SubCell"/>
</dbReference>
<feature type="domain" description="SusD-like N-terminal" evidence="8">
    <location>
        <begin position="22"/>
        <end position="225"/>
    </location>
</feature>
<accession>A0A1M6JQQ2</accession>
<comment type="similarity">
    <text evidence="2">Belongs to the SusD family.</text>
</comment>
<name>A0A1M6JQQ2_9BACE</name>
<organism evidence="9 10">
    <name type="scientific">Bacteroides stercorirosoris</name>
    <dbReference type="NCBI Taxonomy" id="871324"/>
    <lineage>
        <taxon>Bacteria</taxon>
        <taxon>Pseudomonadati</taxon>
        <taxon>Bacteroidota</taxon>
        <taxon>Bacteroidia</taxon>
        <taxon>Bacteroidales</taxon>
        <taxon>Bacteroidaceae</taxon>
        <taxon>Bacteroides</taxon>
    </lineage>
</organism>
<gene>
    <name evidence="9" type="ORF">SAMN05444350_13130</name>
</gene>
<dbReference type="AlphaFoldDB" id="A0A1M6JQQ2"/>
<dbReference type="eggNOG" id="COG1435">
    <property type="taxonomic scope" value="Bacteria"/>
</dbReference>
<dbReference type="GeneID" id="92714017"/>
<feature type="domain" description="RagB/SusD" evidence="7">
    <location>
        <begin position="264"/>
        <end position="552"/>
    </location>
</feature>
<dbReference type="PROSITE" id="PS51257">
    <property type="entry name" value="PROKAR_LIPOPROTEIN"/>
    <property type="match status" value="1"/>
</dbReference>
<dbReference type="Pfam" id="PF07980">
    <property type="entry name" value="SusD_RagB"/>
    <property type="match status" value="1"/>
</dbReference>
<dbReference type="Gene3D" id="1.25.40.390">
    <property type="match status" value="1"/>
</dbReference>
<protein>
    <submittedName>
        <fullName evidence="9">Starch-binding associating with outer membrane</fullName>
    </submittedName>
</protein>
<keyword evidence="5" id="KW-0998">Cell outer membrane</keyword>
<keyword evidence="10" id="KW-1185">Reference proteome</keyword>
<evidence type="ECO:0000313" key="9">
    <source>
        <dbReference type="EMBL" id="SHJ49041.1"/>
    </source>
</evidence>
<evidence type="ECO:0000256" key="2">
    <source>
        <dbReference type="ARBA" id="ARBA00006275"/>
    </source>
</evidence>
<proteinExistence type="inferred from homology"/>
<dbReference type="Pfam" id="PF14322">
    <property type="entry name" value="SusD-like_3"/>
    <property type="match status" value="1"/>
</dbReference>
<evidence type="ECO:0000259" key="8">
    <source>
        <dbReference type="Pfam" id="PF14322"/>
    </source>
</evidence>
<dbReference type="EMBL" id="FQZN01000031">
    <property type="protein sequence ID" value="SHJ49041.1"/>
    <property type="molecule type" value="Genomic_DNA"/>
</dbReference>
<evidence type="ECO:0000256" key="5">
    <source>
        <dbReference type="ARBA" id="ARBA00023237"/>
    </source>
</evidence>
<dbReference type="Proteomes" id="UP000184192">
    <property type="component" value="Unassembled WGS sequence"/>
</dbReference>
<reference evidence="10" key="1">
    <citation type="submission" date="2016-11" db="EMBL/GenBank/DDBJ databases">
        <authorList>
            <person name="Varghese N."/>
            <person name="Submissions S."/>
        </authorList>
    </citation>
    <scope>NUCLEOTIDE SEQUENCE [LARGE SCALE GENOMIC DNA]</scope>
    <source>
        <strain evidence="10">DSM 26884</strain>
    </source>
</reference>
<dbReference type="InterPro" id="IPR012944">
    <property type="entry name" value="SusD_RagB_dom"/>
</dbReference>
<evidence type="ECO:0000256" key="6">
    <source>
        <dbReference type="SAM" id="SignalP"/>
    </source>
</evidence>
<dbReference type="InterPro" id="IPR011990">
    <property type="entry name" value="TPR-like_helical_dom_sf"/>
</dbReference>
<feature type="signal peptide" evidence="6">
    <location>
        <begin position="1"/>
        <end position="19"/>
    </location>
</feature>